<dbReference type="GeneID" id="110979728"/>
<evidence type="ECO:0000313" key="7">
    <source>
        <dbReference type="RefSeq" id="XP_022091469.1"/>
    </source>
</evidence>
<keyword evidence="4 5" id="KW-0732">Signal</keyword>
<evidence type="ECO:0000313" key="6">
    <source>
        <dbReference type="Proteomes" id="UP000694845"/>
    </source>
</evidence>
<feature type="signal peptide" evidence="5">
    <location>
        <begin position="1"/>
        <end position="32"/>
    </location>
</feature>
<gene>
    <name evidence="7" type="primary">LOC110979728</name>
</gene>
<evidence type="ECO:0000256" key="2">
    <source>
        <dbReference type="ARBA" id="ARBA00007236"/>
    </source>
</evidence>
<dbReference type="KEGG" id="aplc:110979728"/>
<dbReference type="OrthoDB" id="6133562at2759"/>
<dbReference type="Pfam" id="PF06083">
    <property type="entry name" value="IL17"/>
    <property type="match status" value="1"/>
</dbReference>
<evidence type="ECO:0000256" key="3">
    <source>
        <dbReference type="ARBA" id="ARBA00022525"/>
    </source>
</evidence>
<keyword evidence="3" id="KW-0964">Secreted</keyword>
<evidence type="ECO:0000256" key="4">
    <source>
        <dbReference type="ARBA" id="ARBA00022729"/>
    </source>
</evidence>
<dbReference type="SUPFAM" id="SSF57501">
    <property type="entry name" value="Cystine-knot cytokines"/>
    <property type="match status" value="1"/>
</dbReference>
<comment type="subcellular location">
    <subcellularLocation>
        <location evidence="1">Secreted</location>
    </subcellularLocation>
</comment>
<dbReference type="RefSeq" id="XP_022091469.1">
    <property type="nucleotide sequence ID" value="XM_022235777.1"/>
</dbReference>
<dbReference type="OMA" id="ATQCIST"/>
<sequence>MSGSLRRTHLLRGQTTMMSVVLLLSIMVKADQEKTSCLVPDDVHLLSLLIENGGVVLSPPGNEGDVEPRRSVQDIHIFNPTSLLGDTPSDLDCPVGEKSPQDGAVNEIATCPWRYVVDRDPHRYPVSVSHAVNRCGACLDQHGALIEGTRCEPVPYLTKVLRQRGCDQRGGIMQYDVEDLEQIVAFQCTIIPKRLNERI</sequence>
<keyword evidence="6" id="KW-1185">Reference proteome</keyword>
<reference evidence="7" key="1">
    <citation type="submission" date="2025-08" db="UniProtKB">
        <authorList>
            <consortium name="RefSeq"/>
        </authorList>
    </citation>
    <scope>IDENTIFICATION</scope>
</reference>
<organism evidence="6 7">
    <name type="scientific">Acanthaster planci</name>
    <name type="common">Crown-of-thorns starfish</name>
    <dbReference type="NCBI Taxonomy" id="133434"/>
    <lineage>
        <taxon>Eukaryota</taxon>
        <taxon>Metazoa</taxon>
        <taxon>Echinodermata</taxon>
        <taxon>Eleutherozoa</taxon>
        <taxon>Asterozoa</taxon>
        <taxon>Asteroidea</taxon>
        <taxon>Valvatacea</taxon>
        <taxon>Valvatida</taxon>
        <taxon>Acanthasteridae</taxon>
        <taxon>Acanthaster</taxon>
    </lineage>
</organism>
<dbReference type="InterPro" id="IPR029034">
    <property type="entry name" value="Cystine-knot_cytokine"/>
</dbReference>
<dbReference type="Gene3D" id="2.10.90.10">
    <property type="entry name" value="Cystine-knot cytokines"/>
    <property type="match status" value="1"/>
</dbReference>
<feature type="chain" id="PRO_5034449226" evidence="5">
    <location>
        <begin position="33"/>
        <end position="199"/>
    </location>
</feature>
<name>A0A8B7YDZ1_ACAPL</name>
<dbReference type="GO" id="GO:0005125">
    <property type="term" value="F:cytokine activity"/>
    <property type="evidence" value="ECO:0007669"/>
    <property type="project" value="InterPro"/>
</dbReference>
<dbReference type="AlphaFoldDB" id="A0A8B7YDZ1"/>
<dbReference type="GO" id="GO:0005576">
    <property type="term" value="C:extracellular region"/>
    <property type="evidence" value="ECO:0007669"/>
    <property type="project" value="UniProtKB-SubCell"/>
</dbReference>
<comment type="similarity">
    <text evidence="2">Belongs to the IL-17 family.</text>
</comment>
<protein>
    <submittedName>
        <fullName evidence="7">Uncharacterized protein LOC110979728</fullName>
    </submittedName>
</protein>
<dbReference type="InterPro" id="IPR010345">
    <property type="entry name" value="IL-17_fam"/>
</dbReference>
<evidence type="ECO:0000256" key="1">
    <source>
        <dbReference type="ARBA" id="ARBA00004613"/>
    </source>
</evidence>
<accession>A0A8B7YDZ1</accession>
<dbReference type="Proteomes" id="UP000694845">
    <property type="component" value="Unplaced"/>
</dbReference>
<evidence type="ECO:0000256" key="5">
    <source>
        <dbReference type="SAM" id="SignalP"/>
    </source>
</evidence>
<proteinExistence type="inferred from homology"/>